<organism evidence="2 3">
    <name type="scientific">Paracidovorax cattleyae</name>
    <dbReference type="NCBI Taxonomy" id="80868"/>
    <lineage>
        <taxon>Bacteria</taxon>
        <taxon>Pseudomonadati</taxon>
        <taxon>Pseudomonadota</taxon>
        <taxon>Betaproteobacteria</taxon>
        <taxon>Burkholderiales</taxon>
        <taxon>Comamonadaceae</taxon>
        <taxon>Paracidovorax</taxon>
    </lineage>
</organism>
<dbReference type="EMBL" id="FNJL01000001">
    <property type="protein sequence ID" value="SDO51423.1"/>
    <property type="molecule type" value="Genomic_DNA"/>
</dbReference>
<name>A0A1H0K6L1_9BURK</name>
<sequence length="288" mass="30077">MIAITGASGQLGRLVIDALLRTVPARNIVALVRTPAKVQDLAERGVVVRQADYAAPAGWDAALQGVRRLLLVSSSEVGQRTAQHRTVVDAARRAGVELLAYTSVLRADTSALELAREHRDTEALLRESRVPHVLLRNGWYTENYLAGVGTALQHGVLLGSAGDGRIASAARVDYAEAAAAVLQAPDQAGKVHELAGDSAYTLAELAAEISRASGRSIPYRNLPEAEYASILEGAGLPAPFAAILAQSDAAAAQGALFDGGGQLARLIGRPTTPWQGQADEAVRAAMPG</sequence>
<dbReference type="PANTHER" id="PTHR47129:SF1">
    <property type="entry name" value="NMRA-LIKE DOMAIN-CONTAINING PROTEIN"/>
    <property type="match status" value="1"/>
</dbReference>
<keyword evidence="3" id="KW-1185">Reference proteome</keyword>
<dbReference type="Proteomes" id="UP000199317">
    <property type="component" value="Unassembled WGS sequence"/>
</dbReference>
<dbReference type="InterPro" id="IPR052718">
    <property type="entry name" value="NmrA-type_oxidoreductase"/>
</dbReference>
<dbReference type="Gene3D" id="3.90.25.10">
    <property type="entry name" value="UDP-galactose 4-epimerase, domain 1"/>
    <property type="match status" value="1"/>
</dbReference>
<evidence type="ECO:0000313" key="3">
    <source>
        <dbReference type="Proteomes" id="UP000199317"/>
    </source>
</evidence>
<evidence type="ECO:0000313" key="2">
    <source>
        <dbReference type="EMBL" id="SDO51423.1"/>
    </source>
</evidence>
<protein>
    <submittedName>
        <fullName evidence="2">NAD(P)H dehydrogenase (Quinone)</fullName>
    </submittedName>
</protein>
<dbReference type="AlphaFoldDB" id="A0A1H0K6L1"/>
<dbReference type="RefSeq" id="WP_092831757.1">
    <property type="nucleotide sequence ID" value="NZ_CP028290.1"/>
</dbReference>
<proteinExistence type="predicted"/>
<accession>A0A1H0K6L1</accession>
<dbReference type="OrthoDB" id="5510591at2"/>
<dbReference type="SUPFAM" id="SSF51735">
    <property type="entry name" value="NAD(P)-binding Rossmann-fold domains"/>
    <property type="match status" value="1"/>
</dbReference>
<feature type="domain" description="NmrA-like" evidence="1">
    <location>
        <begin position="2"/>
        <end position="246"/>
    </location>
</feature>
<dbReference type="InterPro" id="IPR036291">
    <property type="entry name" value="NAD(P)-bd_dom_sf"/>
</dbReference>
<reference evidence="3" key="1">
    <citation type="submission" date="2016-10" db="EMBL/GenBank/DDBJ databases">
        <authorList>
            <person name="Varghese N."/>
            <person name="Submissions S."/>
        </authorList>
    </citation>
    <scope>NUCLEOTIDE SEQUENCE [LARGE SCALE GENOMIC DNA]</scope>
    <source>
        <strain evidence="3">DSM 17101</strain>
    </source>
</reference>
<gene>
    <name evidence="2" type="ORF">SAMN04489708_101102</name>
</gene>
<dbReference type="InterPro" id="IPR008030">
    <property type="entry name" value="NmrA-like"/>
</dbReference>
<dbReference type="Pfam" id="PF05368">
    <property type="entry name" value="NmrA"/>
    <property type="match status" value="1"/>
</dbReference>
<evidence type="ECO:0000259" key="1">
    <source>
        <dbReference type="Pfam" id="PF05368"/>
    </source>
</evidence>
<dbReference type="Gene3D" id="3.40.50.720">
    <property type="entry name" value="NAD(P)-binding Rossmann-like Domain"/>
    <property type="match status" value="1"/>
</dbReference>
<dbReference type="CDD" id="cd05269">
    <property type="entry name" value="TMR_SDR_a"/>
    <property type="match status" value="1"/>
</dbReference>
<dbReference type="PANTHER" id="PTHR47129">
    <property type="entry name" value="QUINONE OXIDOREDUCTASE 2"/>
    <property type="match status" value="1"/>
</dbReference>